<evidence type="ECO:0000313" key="2">
    <source>
        <dbReference type="Proteomes" id="UP001432014"/>
    </source>
</evidence>
<reference evidence="1 2" key="1">
    <citation type="submission" date="2022-10" db="EMBL/GenBank/DDBJ databases">
        <title>The complete genomes of actinobacterial strains from the NBC collection.</title>
        <authorList>
            <person name="Joergensen T.S."/>
            <person name="Alvarez Arevalo M."/>
            <person name="Sterndorff E.B."/>
            <person name="Faurdal D."/>
            <person name="Vuksanovic O."/>
            <person name="Mourched A.-S."/>
            <person name="Charusanti P."/>
            <person name="Shaw S."/>
            <person name="Blin K."/>
            <person name="Weber T."/>
        </authorList>
    </citation>
    <scope>NUCLEOTIDE SEQUENCE [LARGE SCALE GENOMIC DNA]</scope>
    <source>
        <strain evidence="1 2">NBC_01247</strain>
    </source>
</reference>
<gene>
    <name evidence="1" type="ORF">OG469_05165</name>
</gene>
<dbReference type="SUPFAM" id="SSF50475">
    <property type="entry name" value="FMN-binding split barrel"/>
    <property type="match status" value="1"/>
</dbReference>
<dbReference type="InterPro" id="IPR012349">
    <property type="entry name" value="Split_barrel_FMN-bd"/>
</dbReference>
<keyword evidence="2" id="KW-1185">Reference proteome</keyword>
<organism evidence="1 2">
    <name type="scientific">Kitasatospora herbaricolor</name>
    <dbReference type="NCBI Taxonomy" id="68217"/>
    <lineage>
        <taxon>Bacteria</taxon>
        <taxon>Bacillati</taxon>
        <taxon>Actinomycetota</taxon>
        <taxon>Actinomycetes</taxon>
        <taxon>Kitasatosporales</taxon>
        <taxon>Streptomycetaceae</taxon>
        <taxon>Kitasatospora</taxon>
    </lineage>
</organism>
<dbReference type="InterPro" id="IPR024747">
    <property type="entry name" value="Pyridox_Oxase-rel"/>
</dbReference>
<proteinExistence type="predicted"/>
<dbReference type="Gene3D" id="2.30.110.10">
    <property type="entry name" value="Electron Transport, Fmn-binding Protein, Chain A"/>
    <property type="match status" value="1"/>
</dbReference>
<dbReference type="Proteomes" id="UP001432014">
    <property type="component" value="Chromosome"/>
</dbReference>
<dbReference type="RefSeq" id="WP_329500509.1">
    <property type="nucleotide sequence ID" value="NZ_CP108460.1"/>
</dbReference>
<accession>A0ABZ1W296</accession>
<dbReference type="EMBL" id="CP108482">
    <property type="protein sequence ID" value="WUS54954.1"/>
    <property type="molecule type" value="Genomic_DNA"/>
</dbReference>
<evidence type="ECO:0000313" key="1">
    <source>
        <dbReference type="EMBL" id="WUS54954.1"/>
    </source>
</evidence>
<sequence length="182" mass="19778">MSLRYLQHLEELGEDFDPAAVVRLAAVLQMTYDELLHGRAELPPGQPPPGPHPTLAKLTPDECWDLLSDHGIGRLALSSQSGPAILPVNYLVDAHSVVYRTSPRGAAAAVEGGEVAFEVDHLDEPRSEGWSVLVVGTVERIDDDTVALLAAQPGAEPWAAGIRDLWLRIRPTRVTGRRIRTS</sequence>
<name>A0ABZ1W296_9ACTN</name>
<protein>
    <submittedName>
        <fullName evidence="1">Pyridoxamine 5'-phosphate oxidase family protein</fullName>
    </submittedName>
</protein>
<dbReference type="Pfam" id="PF12900">
    <property type="entry name" value="Pyridox_ox_2"/>
    <property type="match status" value="1"/>
</dbReference>